<feature type="compositionally biased region" description="Polar residues" evidence="5">
    <location>
        <begin position="77"/>
        <end position="86"/>
    </location>
</feature>
<feature type="compositionally biased region" description="Low complexity" evidence="5">
    <location>
        <begin position="87"/>
        <end position="98"/>
    </location>
</feature>
<reference evidence="7 8" key="1">
    <citation type="journal article" date="2018" name="MBio">
        <title>Comparative Genomics Reveals the Core Gene Toolbox for the Fungus-Insect Symbiosis.</title>
        <authorList>
            <person name="Wang Y."/>
            <person name="Stata M."/>
            <person name="Wang W."/>
            <person name="Stajich J.E."/>
            <person name="White M.M."/>
            <person name="Moncalvo J.M."/>
        </authorList>
    </citation>
    <scope>NUCLEOTIDE SEQUENCE [LARGE SCALE GENOMIC DNA]</scope>
    <source>
        <strain evidence="7 8">SC-DP-2</strain>
    </source>
</reference>
<dbReference type="EMBL" id="MBFS01000148">
    <property type="protein sequence ID" value="PVV04223.1"/>
    <property type="molecule type" value="Genomic_DNA"/>
</dbReference>
<feature type="domain" description="BED-type" evidence="6">
    <location>
        <begin position="3"/>
        <end position="56"/>
    </location>
</feature>
<dbReference type="GO" id="GO:0008270">
    <property type="term" value="F:zinc ion binding"/>
    <property type="evidence" value="ECO:0007669"/>
    <property type="project" value="UniProtKB-KW"/>
</dbReference>
<dbReference type="Pfam" id="PF02892">
    <property type="entry name" value="zf-BED"/>
    <property type="match status" value="1"/>
</dbReference>
<name>A0A2T9ZHY9_9FUNG</name>
<protein>
    <recommendedName>
        <fullName evidence="6">BED-type domain-containing protein</fullName>
    </recommendedName>
</protein>
<evidence type="ECO:0000313" key="8">
    <source>
        <dbReference type="Proteomes" id="UP000245609"/>
    </source>
</evidence>
<evidence type="ECO:0000256" key="2">
    <source>
        <dbReference type="ARBA" id="ARBA00022771"/>
    </source>
</evidence>
<keyword evidence="3" id="KW-0862">Zinc</keyword>
<feature type="non-terminal residue" evidence="7">
    <location>
        <position position="164"/>
    </location>
</feature>
<dbReference type="STRING" id="133381.A0A2T9ZHY9"/>
<dbReference type="GO" id="GO:0003677">
    <property type="term" value="F:DNA binding"/>
    <property type="evidence" value="ECO:0007669"/>
    <property type="project" value="InterPro"/>
</dbReference>
<proteinExistence type="predicted"/>
<keyword evidence="2 4" id="KW-0863">Zinc-finger</keyword>
<evidence type="ECO:0000256" key="4">
    <source>
        <dbReference type="PROSITE-ProRule" id="PRU00027"/>
    </source>
</evidence>
<accession>A0A2T9ZHY9</accession>
<evidence type="ECO:0000259" key="6">
    <source>
        <dbReference type="PROSITE" id="PS50808"/>
    </source>
</evidence>
<sequence length="164" mass="18877">MPKHFAPVWKHFSRNLPVGRSKHHRAQCIYCKYELSGQPERMKAHLRKCKKLSIKLRASILKEYSAPDNPHFDSTHRSPTLKNNTQDSPIIDSDIDSNRIPSSANHSITFSTSLQTDHNSPLSFEDQINNFDTYPRNEILPKSVQGLLGLSWDRSERSIMNSYT</sequence>
<dbReference type="Proteomes" id="UP000245609">
    <property type="component" value="Unassembled WGS sequence"/>
</dbReference>
<keyword evidence="8" id="KW-1185">Reference proteome</keyword>
<organism evidence="7 8">
    <name type="scientific">Smittium megazygosporum</name>
    <dbReference type="NCBI Taxonomy" id="133381"/>
    <lineage>
        <taxon>Eukaryota</taxon>
        <taxon>Fungi</taxon>
        <taxon>Fungi incertae sedis</taxon>
        <taxon>Zoopagomycota</taxon>
        <taxon>Kickxellomycotina</taxon>
        <taxon>Harpellomycetes</taxon>
        <taxon>Harpellales</taxon>
        <taxon>Legeriomycetaceae</taxon>
        <taxon>Smittium</taxon>
    </lineage>
</organism>
<keyword evidence="1" id="KW-0479">Metal-binding</keyword>
<evidence type="ECO:0000256" key="5">
    <source>
        <dbReference type="SAM" id="MobiDB-lite"/>
    </source>
</evidence>
<comment type="caution">
    <text evidence="7">The sequence shown here is derived from an EMBL/GenBank/DDBJ whole genome shotgun (WGS) entry which is preliminary data.</text>
</comment>
<evidence type="ECO:0000313" key="7">
    <source>
        <dbReference type="EMBL" id="PVV04223.1"/>
    </source>
</evidence>
<dbReference type="OrthoDB" id="8300214at2759"/>
<dbReference type="PROSITE" id="PS50808">
    <property type="entry name" value="ZF_BED"/>
    <property type="match status" value="1"/>
</dbReference>
<evidence type="ECO:0000256" key="3">
    <source>
        <dbReference type="ARBA" id="ARBA00022833"/>
    </source>
</evidence>
<dbReference type="AlphaFoldDB" id="A0A2T9ZHY9"/>
<dbReference type="InterPro" id="IPR003656">
    <property type="entry name" value="Znf_BED"/>
</dbReference>
<evidence type="ECO:0000256" key="1">
    <source>
        <dbReference type="ARBA" id="ARBA00022723"/>
    </source>
</evidence>
<feature type="region of interest" description="Disordered" evidence="5">
    <location>
        <begin position="67"/>
        <end position="98"/>
    </location>
</feature>
<gene>
    <name evidence="7" type="ORF">BB560_001282</name>
</gene>